<dbReference type="PRINTS" id="PR00420">
    <property type="entry name" value="RNGMNOXGNASE"/>
</dbReference>
<dbReference type="NCBIfam" id="TIGR01984">
    <property type="entry name" value="UbiH"/>
    <property type="match status" value="1"/>
</dbReference>
<comment type="cofactor">
    <cofactor evidence="1">
        <name>FAD</name>
        <dbReference type="ChEBI" id="CHEBI:57692"/>
    </cofactor>
</comment>
<dbReference type="InterPro" id="IPR036188">
    <property type="entry name" value="FAD/NAD-bd_sf"/>
</dbReference>
<dbReference type="GO" id="GO:0071949">
    <property type="term" value="F:FAD binding"/>
    <property type="evidence" value="ECO:0007669"/>
    <property type="project" value="InterPro"/>
</dbReference>
<dbReference type="GO" id="GO:0110142">
    <property type="term" value="C:ubiquinone biosynthesis complex"/>
    <property type="evidence" value="ECO:0007669"/>
    <property type="project" value="UniProtKB-ARBA"/>
</dbReference>
<feature type="domain" description="FAD-binding" evidence="9">
    <location>
        <begin position="6"/>
        <end position="349"/>
    </location>
</feature>
<dbReference type="GO" id="GO:0008681">
    <property type="term" value="F:2-octaprenyl-6-methoxyphenol hydroxylase activity"/>
    <property type="evidence" value="ECO:0007669"/>
    <property type="project" value="InterPro"/>
</dbReference>
<dbReference type="GO" id="GO:0006744">
    <property type="term" value="P:ubiquinone biosynthetic process"/>
    <property type="evidence" value="ECO:0007669"/>
    <property type="project" value="UniProtKB-UniPathway"/>
</dbReference>
<evidence type="ECO:0000256" key="3">
    <source>
        <dbReference type="ARBA" id="ARBA00005349"/>
    </source>
</evidence>
<reference evidence="10 11" key="1">
    <citation type="submission" date="2016-10" db="EMBL/GenBank/DDBJ databases">
        <authorList>
            <person name="de Groot N.N."/>
        </authorList>
    </citation>
    <scope>NUCLEOTIDE SEQUENCE [LARGE SCALE GENOMIC DNA]</scope>
    <source>
        <strain evidence="10 11">HL3</strain>
    </source>
</reference>
<evidence type="ECO:0000256" key="7">
    <source>
        <dbReference type="ARBA" id="ARBA00023033"/>
    </source>
</evidence>
<evidence type="ECO:0000256" key="2">
    <source>
        <dbReference type="ARBA" id="ARBA00004749"/>
    </source>
</evidence>
<evidence type="ECO:0000256" key="8">
    <source>
        <dbReference type="ARBA" id="ARBA00065734"/>
    </source>
</evidence>
<dbReference type="FunFam" id="3.50.50.60:FF:000021">
    <property type="entry name" value="Ubiquinone biosynthesis monooxygenase COQ6"/>
    <property type="match status" value="1"/>
</dbReference>
<keyword evidence="7" id="KW-0503">Monooxygenase</keyword>
<gene>
    <name evidence="10" type="ORF">SAMN05660831_01623</name>
</gene>
<dbReference type="PANTHER" id="PTHR43876:SF8">
    <property type="entry name" value="2-OCTAPRENYL-6-METHOXYPHENOL HYDROXYLASE"/>
    <property type="match status" value="1"/>
</dbReference>
<dbReference type="SUPFAM" id="SSF51905">
    <property type="entry name" value="FAD/NAD(P)-binding domain"/>
    <property type="match status" value="1"/>
</dbReference>
<dbReference type="Pfam" id="PF01494">
    <property type="entry name" value="FAD_binding_3"/>
    <property type="match status" value="1"/>
</dbReference>
<protein>
    <submittedName>
        <fullName evidence="10">2-octaprenyl-6-methoxyphenol hydroxylase</fullName>
    </submittedName>
</protein>
<comment type="pathway">
    <text evidence="2">Cofactor biosynthesis; ubiquinone biosynthesis.</text>
</comment>
<dbReference type="NCBIfam" id="TIGR01988">
    <property type="entry name" value="Ubi-OHases"/>
    <property type="match status" value="1"/>
</dbReference>
<keyword evidence="6" id="KW-0560">Oxidoreductase</keyword>
<dbReference type="PROSITE" id="PS01304">
    <property type="entry name" value="UBIH"/>
    <property type="match status" value="1"/>
</dbReference>
<dbReference type="Proteomes" id="UP000198611">
    <property type="component" value="Unassembled WGS sequence"/>
</dbReference>
<dbReference type="Gene3D" id="3.50.50.60">
    <property type="entry name" value="FAD/NAD(P)-binding domain"/>
    <property type="match status" value="2"/>
</dbReference>
<evidence type="ECO:0000256" key="6">
    <source>
        <dbReference type="ARBA" id="ARBA00023002"/>
    </source>
</evidence>
<evidence type="ECO:0000256" key="5">
    <source>
        <dbReference type="ARBA" id="ARBA00022827"/>
    </source>
</evidence>
<dbReference type="EMBL" id="FOMJ01000005">
    <property type="protein sequence ID" value="SFD43187.1"/>
    <property type="molecule type" value="Genomic_DNA"/>
</dbReference>
<accession>A0A1I1S9X3</accession>
<dbReference type="PANTHER" id="PTHR43876">
    <property type="entry name" value="UBIQUINONE BIOSYNTHESIS MONOOXYGENASE COQ6, MITOCHONDRIAL"/>
    <property type="match status" value="1"/>
</dbReference>
<sequence length="407" mass="42853">MSEAFDIAIVGAGPVGAGLALALDGAGYRVAVIEAAPPSSETGSTFDARSLALAWASRQVLATTDPALWAEIEAGAAPIHRIHVSDRGRPGFARLDRDDEQVPALGYVVENRLLGRALHAALDRSGVTLFCPARVTAVDRSPRRARVLAEGPEGRVDLTASLLVAADGGNSAVREGAGIGTHRVEYGQTAIIANVAPALDPGTTAWERFTETGPLALLPLTEGRCSLVWTCRQGEEEELLGLDDAAFLQRLETRFGGRLGGFTAVGERHAYPLGLQYAERFTARRLAVIGNAAHVLHPVAGQGYNLGLRDAAVLAEVLADARRAGRDPGDETLLTDYARRRRADYARTTAFTDGLVRTFSNAVAPVAALRAAGLVALDRLPPARHALARQAMGLGGPVPRLARGLAP</sequence>
<name>A0A1I1S9X3_9GAMM</name>
<organism evidence="10 11">
    <name type="scientific">Thiohalospira halophila DSM 15071</name>
    <dbReference type="NCBI Taxonomy" id="1123397"/>
    <lineage>
        <taxon>Bacteria</taxon>
        <taxon>Pseudomonadati</taxon>
        <taxon>Pseudomonadota</taxon>
        <taxon>Gammaproteobacteria</taxon>
        <taxon>Thiohalospirales</taxon>
        <taxon>Thiohalospiraceae</taxon>
        <taxon>Thiohalospira</taxon>
    </lineage>
</organism>
<dbReference type="STRING" id="1123397.SAMN05660831_01623"/>
<evidence type="ECO:0000313" key="10">
    <source>
        <dbReference type="EMBL" id="SFD43187.1"/>
    </source>
</evidence>
<proteinExistence type="inferred from homology"/>
<dbReference type="OrthoDB" id="9769565at2"/>
<dbReference type="InterPro" id="IPR011295">
    <property type="entry name" value="UbiH"/>
</dbReference>
<dbReference type="InterPro" id="IPR010971">
    <property type="entry name" value="UbiH/COQ6"/>
</dbReference>
<dbReference type="RefSeq" id="WP_093428269.1">
    <property type="nucleotide sequence ID" value="NZ_FOMJ01000005.1"/>
</dbReference>
<keyword evidence="5" id="KW-0274">FAD</keyword>
<keyword evidence="11" id="KW-1185">Reference proteome</keyword>
<dbReference type="UniPathway" id="UPA00232"/>
<evidence type="ECO:0000256" key="4">
    <source>
        <dbReference type="ARBA" id="ARBA00022630"/>
    </source>
</evidence>
<comment type="similarity">
    <text evidence="3">Belongs to the UbiH/COQ6 family.</text>
</comment>
<dbReference type="InterPro" id="IPR018168">
    <property type="entry name" value="Ubi_Hdrlase_CS"/>
</dbReference>
<dbReference type="NCBIfam" id="NF004356">
    <property type="entry name" value="PRK05732.1"/>
    <property type="match status" value="1"/>
</dbReference>
<evidence type="ECO:0000259" key="9">
    <source>
        <dbReference type="Pfam" id="PF01494"/>
    </source>
</evidence>
<comment type="subunit">
    <text evidence="8">Component of the Ubi complex metabolon, which regroups five ubiquinone biosynthesis proteins (UbiE, UbiF, UbiG, UbiH and UbiI) and two accessory factors (UbiK and the lipid-binding protein UbiJ).</text>
</comment>
<evidence type="ECO:0000313" key="11">
    <source>
        <dbReference type="Proteomes" id="UP000198611"/>
    </source>
</evidence>
<keyword evidence="4" id="KW-0285">Flavoprotein</keyword>
<dbReference type="AlphaFoldDB" id="A0A1I1S9X3"/>
<evidence type="ECO:0000256" key="1">
    <source>
        <dbReference type="ARBA" id="ARBA00001974"/>
    </source>
</evidence>
<dbReference type="InterPro" id="IPR051205">
    <property type="entry name" value="UbiH/COQ6_monooxygenase"/>
</dbReference>
<dbReference type="InterPro" id="IPR002938">
    <property type="entry name" value="FAD-bd"/>
</dbReference>